<dbReference type="AlphaFoldDB" id="A0A0F9SYE1"/>
<accession>A0A0F9SYE1</accession>
<name>A0A0F9SYE1_9ZZZZ</name>
<evidence type="ECO:0000313" key="1">
    <source>
        <dbReference type="EMBL" id="KKN73980.1"/>
    </source>
</evidence>
<gene>
    <name evidence="1" type="ORF">LCGC14_0395460</name>
</gene>
<comment type="caution">
    <text evidence="1">The sequence shown here is derived from an EMBL/GenBank/DDBJ whole genome shotgun (WGS) entry which is preliminary data.</text>
</comment>
<protein>
    <submittedName>
        <fullName evidence="1">Uncharacterized protein</fullName>
    </submittedName>
</protein>
<sequence>MKNKKVDENNNKDLLDLCRLNLMEENITDSSDMDREATLKAIEWKRNNLVSKIKEDKI</sequence>
<organism evidence="1">
    <name type="scientific">marine sediment metagenome</name>
    <dbReference type="NCBI Taxonomy" id="412755"/>
    <lineage>
        <taxon>unclassified sequences</taxon>
        <taxon>metagenomes</taxon>
        <taxon>ecological metagenomes</taxon>
    </lineage>
</organism>
<dbReference type="EMBL" id="LAZR01000334">
    <property type="protein sequence ID" value="KKN73980.1"/>
    <property type="molecule type" value="Genomic_DNA"/>
</dbReference>
<reference evidence="1" key="1">
    <citation type="journal article" date="2015" name="Nature">
        <title>Complex archaea that bridge the gap between prokaryotes and eukaryotes.</title>
        <authorList>
            <person name="Spang A."/>
            <person name="Saw J.H."/>
            <person name="Jorgensen S.L."/>
            <person name="Zaremba-Niedzwiedzka K."/>
            <person name="Martijn J."/>
            <person name="Lind A.E."/>
            <person name="van Eijk R."/>
            <person name="Schleper C."/>
            <person name="Guy L."/>
            <person name="Ettema T.J."/>
        </authorList>
    </citation>
    <scope>NUCLEOTIDE SEQUENCE</scope>
</reference>
<proteinExistence type="predicted"/>